<feature type="compositionally biased region" description="Polar residues" evidence="1">
    <location>
        <begin position="87"/>
        <end position="101"/>
    </location>
</feature>
<feature type="compositionally biased region" description="Acidic residues" evidence="1">
    <location>
        <begin position="35"/>
        <end position="44"/>
    </location>
</feature>
<feature type="region of interest" description="Disordered" evidence="1">
    <location>
        <begin position="35"/>
        <end position="120"/>
    </location>
</feature>
<dbReference type="AlphaFoldDB" id="A0A6A4I9W8"/>
<name>A0A6A4I9W8_9AGAR</name>
<dbReference type="EMBL" id="ML769401">
    <property type="protein sequence ID" value="KAE9406643.1"/>
    <property type="molecule type" value="Genomic_DNA"/>
</dbReference>
<evidence type="ECO:0000256" key="1">
    <source>
        <dbReference type="SAM" id="MobiDB-lite"/>
    </source>
</evidence>
<dbReference type="OrthoDB" id="3045612at2759"/>
<proteinExistence type="predicted"/>
<evidence type="ECO:0000313" key="3">
    <source>
        <dbReference type="Proteomes" id="UP000799118"/>
    </source>
</evidence>
<organism evidence="2 3">
    <name type="scientific">Gymnopus androsaceus JB14</name>
    <dbReference type="NCBI Taxonomy" id="1447944"/>
    <lineage>
        <taxon>Eukaryota</taxon>
        <taxon>Fungi</taxon>
        <taxon>Dikarya</taxon>
        <taxon>Basidiomycota</taxon>
        <taxon>Agaricomycotina</taxon>
        <taxon>Agaricomycetes</taxon>
        <taxon>Agaricomycetidae</taxon>
        <taxon>Agaricales</taxon>
        <taxon>Marasmiineae</taxon>
        <taxon>Omphalotaceae</taxon>
        <taxon>Gymnopus</taxon>
    </lineage>
</organism>
<gene>
    <name evidence="2" type="ORF">BT96DRAFT_810645</name>
</gene>
<protein>
    <submittedName>
        <fullName evidence="2">Uncharacterized protein</fullName>
    </submittedName>
</protein>
<keyword evidence="3" id="KW-1185">Reference proteome</keyword>
<reference evidence="2" key="1">
    <citation type="journal article" date="2019" name="Environ. Microbiol.">
        <title>Fungal ecological strategies reflected in gene transcription - a case study of two litter decomposers.</title>
        <authorList>
            <person name="Barbi F."/>
            <person name="Kohler A."/>
            <person name="Barry K."/>
            <person name="Baskaran P."/>
            <person name="Daum C."/>
            <person name="Fauchery L."/>
            <person name="Ihrmark K."/>
            <person name="Kuo A."/>
            <person name="LaButti K."/>
            <person name="Lipzen A."/>
            <person name="Morin E."/>
            <person name="Grigoriev I.V."/>
            <person name="Henrissat B."/>
            <person name="Lindahl B."/>
            <person name="Martin F."/>
        </authorList>
    </citation>
    <scope>NUCLEOTIDE SEQUENCE</scope>
    <source>
        <strain evidence="2">JB14</strain>
    </source>
</reference>
<dbReference type="Proteomes" id="UP000799118">
    <property type="component" value="Unassembled WGS sequence"/>
</dbReference>
<evidence type="ECO:0000313" key="2">
    <source>
        <dbReference type="EMBL" id="KAE9406643.1"/>
    </source>
</evidence>
<feature type="non-terminal residue" evidence="2">
    <location>
        <position position="165"/>
    </location>
</feature>
<accession>A0A6A4I9W8</accession>
<sequence length="165" mass="18394">MSKGHRVYWKESKTVTVERSVVFKKEEGQIRGYIEDEEDVEIEGEGSTINPNISTTSPITKSPRSPQSPLDTSSDSVRIPRVRKPSQYVQRLLQGTGTTGDSKAILPRGIPQPTSPPSLIPEEMTEEQALLADVSETEGLKPRTVAEAHRLPDWDKWAKAIEEEL</sequence>
<feature type="compositionally biased region" description="Polar residues" evidence="1">
    <location>
        <begin position="47"/>
        <end position="76"/>
    </location>
</feature>